<feature type="signal peptide" evidence="6">
    <location>
        <begin position="1"/>
        <end position="16"/>
    </location>
</feature>
<dbReference type="GO" id="GO:0005886">
    <property type="term" value="C:plasma membrane"/>
    <property type="evidence" value="ECO:0007669"/>
    <property type="project" value="TreeGrafter"/>
</dbReference>
<sequence length="633" mass="70190">MSWMGSALRLIWLAQAALLILPGSWHSLTASGVTVRTDKGLVRGSVHRVRPGHHKHKSVDVFYGIPYARPPVGDLRFMHPEQIDPWGGTLDATRKPNSCMQEPDKFFGDFAGSNVWNPNTNMSEDCLYLNVWTPHRSHASGVADKAVMVWIYGGSFMSGSSTLDVYDGKFLAAEEDVIVVSMQFRFGALGYLVLESLNSPGNAGMMDVRMALEWVQRNIHYFGGNAHNVTVFGESSGAVSAGLLMLSSLGRGLFNRAIMQSASPLAPWATISLDKGIDRSKLLAKRLGCDPDDKDWAILQCLRKIPASRFPKEEAGITRGYAQFPFVPVVDGTFLTKSPQEYLAEGSFKKIPLLMGSNANEGTWLLVYHEPKLFDLNETIKISSEKHRQVLDRLFQYHPQHPIELGQVAKDAVKFQYTDWLRPHNPLVLAGQVEQAVGDFHFVCGVVDMARTVASSGQDVYMYSFSHRMSNTPWPSWMGVLHGDEIFFVFGRPLERHLGYTKNEEILSKKMMKLWANFAKTGNPNNGPGETNAEEWPKYTPDKLKYLNITEDIIGWSGNNVGRGIKPQHCAFWGKHLPALADIEDPAYSSNCTRSSFSKSGAKSSTSMDTTSASVSLTSLVILGASVFWSLVV</sequence>
<comment type="similarity">
    <text evidence="1 6">Belongs to the type-B carboxylesterase/lipase family.</text>
</comment>
<dbReference type="AlphaFoldDB" id="A0AAE0YGX0"/>
<evidence type="ECO:0000256" key="6">
    <source>
        <dbReference type="RuleBase" id="RU361235"/>
    </source>
</evidence>
<dbReference type="PROSITE" id="PS00941">
    <property type="entry name" value="CARBOXYLESTERASE_B_2"/>
    <property type="match status" value="1"/>
</dbReference>
<feature type="active site" description="Acyl-ester intermediate" evidence="5">
    <location>
        <position position="235"/>
    </location>
</feature>
<keyword evidence="4" id="KW-1015">Disulfide bond</keyword>
<dbReference type="InterPro" id="IPR019826">
    <property type="entry name" value="Carboxylesterase_B_AS"/>
</dbReference>
<evidence type="ECO:0000256" key="1">
    <source>
        <dbReference type="ARBA" id="ARBA00005964"/>
    </source>
</evidence>
<evidence type="ECO:0000256" key="4">
    <source>
        <dbReference type="ARBA" id="ARBA00023157"/>
    </source>
</evidence>
<dbReference type="InterPro" id="IPR029058">
    <property type="entry name" value="AB_hydrolase_fold"/>
</dbReference>
<gene>
    <name evidence="8" type="ORF">RRG08_030414</name>
</gene>
<dbReference type="GO" id="GO:0005615">
    <property type="term" value="C:extracellular space"/>
    <property type="evidence" value="ECO:0007669"/>
    <property type="project" value="TreeGrafter"/>
</dbReference>
<dbReference type="GO" id="GO:0003990">
    <property type="term" value="F:acetylcholinesterase activity"/>
    <property type="evidence" value="ECO:0007669"/>
    <property type="project" value="TreeGrafter"/>
</dbReference>
<protein>
    <recommendedName>
        <fullName evidence="6">Carboxylic ester hydrolase</fullName>
        <ecNumber evidence="6">3.1.1.-</ecNumber>
    </recommendedName>
</protein>
<evidence type="ECO:0000313" key="8">
    <source>
        <dbReference type="EMBL" id="KAK3744331.1"/>
    </source>
</evidence>
<accession>A0AAE0YGX0</accession>
<feature type="active site" description="Charge relay system" evidence="5">
    <location>
        <position position="361"/>
    </location>
</feature>
<name>A0AAE0YGX0_9GAST</name>
<dbReference type="Gene3D" id="3.40.50.1820">
    <property type="entry name" value="alpha/beta hydrolase"/>
    <property type="match status" value="1"/>
</dbReference>
<reference evidence="8" key="1">
    <citation type="journal article" date="2023" name="G3 (Bethesda)">
        <title>A reference genome for the long-term kleptoplast-retaining sea slug Elysia crispata morphotype clarki.</title>
        <authorList>
            <person name="Eastman K.E."/>
            <person name="Pendleton A.L."/>
            <person name="Shaikh M.A."/>
            <person name="Suttiyut T."/>
            <person name="Ogas R."/>
            <person name="Tomko P."/>
            <person name="Gavelis G."/>
            <person name="Widhalm J.R."/>
            <person name="Wisecaver J.H."/>
        </authorList>
    </citation>
    <scope>NUCLEOTIDE SEQUENCE</scope>
    <source>
        <strain evidence="8">ECLA1</strain>
    </source>
</reference>
<dbReference type="Proteomes" id="UP001283361">
    <property type="component" value="Unassembled WGS sequence"/>
</dbReference>
<comment type="caution">
    <text evidence="8">The sequence shown here is derived from an EMBL/GenBank/DDBJ whole genome shotgun (WGS) entry which is preliminary data.</text>
</comment>
<dbReference type="CDD" id="cd00312">
    <property type="entry name" value="Esterase_lipase"/>
    <property type="match status" value="1"/>
</dbReference>
<keyword evidence="3 6" id="KW-0378">Hydrolase</keyword>
<dbReference type="PRINTS" id="PR00878">
    <property type="entry name" value="CHOLNESTRASE"/>
</dbReference>
<dbReference type="EC" id="3.1.1.-" evidence="6"/>
<dbReference type="InterPro" id="IPR002018">
    <property type="entry name" value="CarbesteraseB"/>
</dbReference>
<proteinExistence type="inferred from homology"/>
<dbReference type="EMBL" id="JAWDGP010006267">
    <property type="protein sequence ID" value="KAK3744331.1"/>
    <property type="molecule type" value="Genomic_DNA"/>
</dbReference>
<dbReference type="PROSITE" id="PS00122">
    <property type="entry name" value="CARBOXYLESTERASE_B_1"/>
    <property type="match status" value="1"/>
</dbReference>
<dbReference type="Pfam" id="PF00135">
    <property type="entry name" value="COesterase"/>
    <property type="match status" value="1"/>
</dbReference>
<feature type="domain" description="Carboxylesterase type B" evidence="7">
    <location>
        <begin position="34"/>
        <end position="573"/>
    </location>
</feature>
<keyword evidence="9" id="KW-1185">Reference proteome</keyword>
<evidence type="ECO:0000256" key="2">
    <source>
        <dbReference type="ARBA" id="ARBA00022487"/>
    </source>
</evidence>
<dbReference type="SUPFAM" id="SSF53474">
    <property type="entry name" value="alpha/beta-Hydrolases"/>
    <property type="match status" value="1"/>
</dbReference>
<dbReference type="InterPro" id="IPR019819">
    <property type="entry name" value="Carboxylesterase_B_CS"/>
</dbReference>
<dbReference type="GO" id="GO:0019695">
    <property type="term" value="P:choline metabolic process"/>
    <property type="evidence" value="ECO:0007669"/>
    <property type="project" value="TreeGrafter"/>
</dbReference>
<dbReference type="InterPro" id="IPR050654">
    <property type="entry name" value="AChE-related_enzymes"/>
</dbReference>
<evidence type="ECO:0000313" key="9">
    <source>
        <dbReference type="Proteomes" id="UP001283361"/>
    </source>
</evidence>
<organism evidence="8 9">
    <name type="scientific">Elysia crispata</name>
    <name type="common">lettuce slug</name>
    <dbReference type="NCBI Taxonomy" id="231223"/>
    <lineage>
        <taxon>Eukaryota</taxon>
        <taxon>Metazoa</taxon>
        <taxon>Spiralia</taxon>
        <taxon>Lophotrochozoa</taxon>
        <taxon>Mollusca</taxon>
        <taxon>Gastropoda</taxon>
        <taxon>Heterobranchia</taxon>
        <taxon>Euthyneura</taxon>
        <taxon>Panpulmonata</taxon>
        <taxon>Sacoglossa</taxon>
        <taxon>Placobranchoidea</taxon>
        <taxon>Plakobranchidae</taxon>
        <taxon>Elysia</taxon>
    </lineage>
</organism>
<feature type="active site" description="Charge relay system" evidence="5">
    <location>
        <position position="482"/>
    </location>
</feature>
<keyword evidence="2" id="KW-0719">Serine esterase</keyword>
<dbReference type="PANTHER" id="PTHR43918">
    <property type="entry name" value="ACETYLCHOLINESTERASE"/>
    <property type="match status" value="1"/>
</dbReference>
<feature type="chain" id="PRO_5041765876" description="Carboxylic ester hydrolase" evidence="6">
    <location>
        <begin position="17"/>
        <end position="633"/>
    </location>
</feature>
<evidence type="ECO:0000256" key="5">
    <source>
        <dbReference type="PIRSR" id="PIRSR600997-1"/>
    </source>
</evidence>
<dbReference type="InterPro" id="IPR000997">
    <property type="entry name" value="Cholinesterase"/>
</dbReference>
<keyword evidence="6" id="KW-0732">Signal</keyword>
<evidence type="ECO:0000256" key="3">
    <source>
        <dbReference type="ARBA" id="ARBA00022801"/>
    </source>
</evidence>
<dbReference type="PANTHER" id="PTHR43918:SF12">
    <property type="entry name" value="ACETYLCHOLINESTERASE 1"/>
    <property type="match status" value="1"/>
</dbReference>
<dbReference type="FunFam" id="3.40.50.1820:FF:000029">
    <property type="entry name" value="Acetylcholinesterase"/>
    <property type="match status" value="1"/>
</dbReference>
<dbReference type="GO" id="GO:0006581">
    <property type="term" value="P:acetylcholine catabolic process"/>
    <property type="evidence" value="ECO:0007669"/>
    <property type="project" value="TreeGrafter"/>
</dbReference>
<evidence type="ECO:0000259" key="7">
    <source>
        <dbReference type="Pfam" id="PF00135"/>
    </source>
</evidence>